<dbReference type="Gene3D" id="3.90.15.10">
    <property type="entry name" value="Topoisomerase I, Chain A, domain 3"/>
    <property type="match status" value="1"/>
</dbReference>
<keyword evidence="11" id="KW-1185">Reference proteome</keyword>
<feature type="active site" description="O-(3'-phospho-DNA)-tyrosine intermediate" evidence="6">
    <location>
        <position position="516"/>
    </location>
</feature>
<evidence type="ECO:0000256" key="1">
    <source>
        <dbReference type="ARBA" id="ARBA00000213"/>
    </source>
</evidence>
<dbReference type="SUPFAM" id="SSF56349">
    <property type="entry name" value="DNA breaking-rejoining enzymes"/>
    <property type="match status" value="1"/>
</dbReference>
<dbReference type="GO" id="GO:0005730">
    <property type="term" value="C:nucleolus"/>
    <property type="evidence" value="ECO:0007669"/>
    <property type="project" value="TreeGrafter"/>
</dbReference>
<evidence type="ECO:0000256" key="5">
    <source>
        <dbReference type="ARBA" id="ARBA00023235"/>
    </source>
</evidence>
<dbReference type="InterPro" id="IPR013030">
    <property type="entry name" value="DNA_topo_DNA_db_N_dom2"/>
</dbReference>
<dbReference type="Pfam" id="PF02919">
    <property type="entry name" value="Topoisom_I_N"/>
    <property type="match status" value="1"/>
</dbReference>
<keyword evidence="4 6" id="KW-0238">DNA-binding</keyword>
<evidence type="ECO:0000256" key="2">
    <source>
        <dbReference type="ARBA" id="ARBA00006645"/>
    </source>
</evidence>
<evidence type="ECO:0000256" key="6">
    <source>
        <dbReference type="PROSITE-ProRule" id="PRU01382"/>
    </source>
</evidence>
<accession>A0A078ALH1</accession>
<dbReference type="EC" id="5.6.2.1" evidence="7"/>
<dbReference type="InterPro" id="IPR011010">
    <property type="entry name" value="DNA_brk_join_enz"/>
</dbReference>
<comment type="similarity">
    <text evidence="2 6 7">Belongs to the type IB topoisomerase family.</text>
</comment>
<organism evidence="10 11">
    <name type="scientific">Stylonychia lemnae</name>
    <name type="common">Ciliate</name>
    <dbReference type="NCBI Taxonomy" id="5949"/>
    <lineage>
        <taxon>Eukaryota</taxon>
        <taxon>Sar</taxon>
        <taxon>Alveolata</taxon>
        <taxon>Ciliophora</taxon>
        <taxon>Intramacronucleata</taxon>
        <taxon>Spirotrichea</taxon>
        <taxon>Stichotrichia</taxon>
        <taxon>Sporadotrichida</taxon>
        <taxon>Oxytrichidae</taxon>
        <taxon>Stylonychinae</taxon>
        <taxon>Stylonychia</taxon>
    </lineage>
</organism>
<gene>
    <name evidence="10" type="primary">Contig17945.g862</name>
    <name evidence="10" type="ORF">STYLEM_11755</name>
</gene>
<dbReference type="InterPro" id="IPR013499">
    <property type="entry name" value="TopoI_euk"/>
</dbReference>
<comment type="function">
    <text evidence="7">Releases the supercoiling and torsional tension of DNA introduced during the DNA replication and transcription by transiently cleaving and rejoining one strand of the DNA duplex. Introduces a single-strand break via transesterification at the specific target site 5'-[CT]CCTTp site in duplex DNA. The scissile phosphodiester is attacked by the catalytic tyrosine of the enzyme, resulting in the formation of a DNA-(3'-phosphotyrosyl)-enzyme intermediate and the expulsion of a 5'-OH DNA strand. The free DNA strand then undergoes passage around the unbroken strand thus removing DNA supercoils. Finally, in the religation step, the DNA 5'-OH attacks the covalent intermediate to expel the active-site tyrosine and restore the DNA phosphodiester backbone.</text>
</comment>
<evidence type="ECO:0000256" key="4">
    <source>
        <dbReference type="ARBA" id="ARBA00023125"/>
    </source>
</evidence>
<keyword evidence="3 6" id="KW-0799">Topoisomerase</keyword>
<keyword evidence="5 6" id="KW-0413">Isomerase</keyword>
<evidence type="ECO:0000259" key="9">
    <source>
        <dbReference type="SMART" id="SM00435"/>
    </source>
</evidence>
<dbReference type="InterPro" id="IPR018521">
    <property type="entry name" value="TopoIB_AS"/>
</dbReference>
<dbReference type="InterPro" id="IPR013500">
    <property type="entry name" value="TopoI_cat_euk"/>
</dbReference>
<dbReference type="OrthoDB" id="47179at2759"/>
<dbReference type="FunFam" id="3.90.15.10:FF:000003">
    <property type="entry name" value="DNA topoisomerase I"/>
    <property type="match status" value="1"/>
</dbReference>
<dbReference type="PRINTS" id="PR00416">
    <property type="entry name" value="EUTPISMRASEI"/>
</dbReference>
<dbReference type="PROSITE" id="PS52038">
    <property type="entry name" value="TOPO_IB_2"/>
    <property type="match status" value="1"/>
</dbReference>
<dbReference type="FunCoup" id="A0A078ALH1">
    <property type="interactions" value="319"/>
</dbReference>
<evidence type="ECO:0000256" key="8">
    <source>
        <dbReference type="SAM" id="Coils"/>
    </source>
</evidence>
<dbReference type="GO" id="GO:0006260">
    <property type="term" value="P:DNA replication"/>
    <property type="evidence" value="ECO:0007669"/>
    <property type="project" value="TreeGrafter"/>
</dbReference>
<dbReference type="Gene3D" id="2.170.11.10">
    <property type="entry name" value="DNA Topoisomerase I, domain 2"/>
    <property type="match status" value="1"/>
</dbReference>
<dbReference type="GO" id="GO:0003677">
    <property type="term" value="F:DNA binding"/>
    <property type="evidence" value="ECO:0007669"/>
    <property type="project" value="UniProtKB-UniRule"/>
</dbReference>
<dbReference type="Pfam" id="PF01028">
    <property type="entry name" value="Topoisom_I"/>
    <property type="match status" value="1"/>
</dbReference>
<dbReference type="InterPro" id="IPR014727">
    <property type="entry name" value="TopoI_cat_a/b-sub_euk"/>
</dbReference>
<protein>
    <recommendedName>
        <fullName evidence="7">DNA topoisomerase I</fullName>
        <ecNumber evidence="7">5.6.2.1</ecNumber>
    </recommendedName>
    <alternativeName>
        <fullName evidence="7">DNA topoisomerase 1</fullName>
    </alternativeName>
</protein>
<dbReference type="InterPro" id="IPR025834">
    <property type="entry name" value="TopoI_C_dom"/>
</dbReference>
<dbReference type="InParanoid" id="A0A078ALH1"/>
<dbReference type="PROSITE" id="PS00176">
    <property type="entry name" value="TOPO_IB_1"/>
    <property type="match status" value="1"/>
</dbReference>
<dbReference type="Gene3D" id="1.10.132.10">
    <property type="match status" value="1"/>
</dbReference>
<dbReference type="PANTHER" id="PTHR10290:SF3">
    <property type="entry name" value="DNA TOPOISOMERASE 1"/>
    <property type="match status" value="1"/>
</dbReference>
<dbReference type="GO" id="GO:0003917">
    <property type="term" value="F:DNA topoisomerase type I (single strand cut, ATP-independent) activity"/>
    <property type="evidence" value="ECO:0007669"/>
    <property type="project" value="UniProtKB-UniRule"/>
</dbReference>
<dbReference type="AlphaFoldDB" id="A0A078ALH1"/>
<dbReference type="PANTHER" id="PTHR10290">
    <property type="entry name" value="DNA TOPOISOMERASE I"/>
    <property type="match status" value="1"/>
</dbReference>
<reference evidence="10 11" key="1">
    <citation type="submission" date="2014-06" db="EMBL/GenBank/DDBJ databases">
        <authorList>
            <person name="Swart Estienne"/>
        </authorList>
    </citation>
    <scope>NUCLEOTIDE SEQUENCE [LARGE SCALE GENOMIC DNA]</scope>
    <source>
        <strain evidence="10 11">130c</strain>
    </source>
</reference>
<sequence>MQKVSSQQAIDTNIQAKKWWEREAEVQQDHEKGKNKWKALEHHGVTFFPAYQPHGGKPMDLTPEQEEICNWWAQIVDQDFSKKPLVRKNFEKSFIELFDQYLSDYKEIRKNRSTQEKKKEIEEKQKQDLIYKYCLIDGELEKISNIIVEPPGIFRGRGEHPLAGKLKSRIMPEHVTVNVGPEDPIPACPLGGHSWKRIISNPEATWLCHFKDERLEKSNNGKYVQLAADSRIKGENDRKKYEKARRLKKNIDSIKRNYQEKMRSQDVVDQQLGVCTYLIDKLALRVGNEKGEDEADTVGCCSLKVKNIQIEENNQITLDFLGKDSIRYLNTVEVEAKVHQNLKSFVQGKNPDDELFDRINASKLNDYLKEMMDDLSAKVFRTYNASVTLQNQFQEKDNKISEIDTIEKKVQFYEECNREVARLCNHQKEANKNHDEQLLKMKQVQTEKQEKVTQLEQELAKLKKGKSSNDPKLPKTVDLCLTALEKARAQLELQEMRVKKKDENKNLALGTSKINYMDPRISISWCKQKEVPIEKIFQPTLMNKFTWAMNIEPDYEF</sequence>
<dbReference type="InterPro" id="IPR013034">
    <property type="entry name" value="DNA_topo_DNA_db_N_dom1"/>
</dbReference>
<name>A0A078ALH1_STYLE</name>
<dbReference type="SMART" id="SM00435">
    <property type="entry name" value="TOPEUc"/>
    <property type="match status" value="1"/>
</dbReference>
<dbReference type="GO" id="GO:0007059">
    <property type="term" value="P:chromosome segregation"/>
    <property type="evidence" value="ECO:0007669"/>
    <property type="project" value="TreeGrafter"/>
</dbReference>
<dbReference type="EMBL" id="CCKQ01011183">
    <property type="protein sequence ID" value="CDW82721.1"/>
    <property type="molecule type" value="Genomic_DNA"/>
</dbReference>
<feature type="domain" description="DNA topoisomerase I eukaryotic-type" evidence="9">
    <location>
        <begin position="153"/>
        <end position="530"/>
    </location>
</feature>
<dbReference type="SUPFAM" id="SSF56741">
    <property type="entry name" value="Eukaryotic DNA topoisomerase I, N-terminal DNA-binding fragment"/>
    <property type="match status" value="1"/>
</dbReference>
<dbReference type="InterPro" id="IPR001631">
    <property type="entry name" value="TopoI"/>
</dbReference>
<comment type="catalytic activity">
    <reaction evidence="1 6 7">
        <text>ATP-independent breakage of single-stranded DNA, followed by passage and rejoining.</text>
        <dbReference type="EC" id="5.6.2.1"/>
    </reaction>
</comment>
<evidence type="ECO:0000256" key="3">
    <source>
        <dbReference type="ARBA" id="ARBA00023029"/>
    </source>
</evidence>
<evidence type="ECO:0000313" key="11">
    <source>
        <dbReference type="Proteomes" id="UP000039865"/>
    </source>
</evidence>
<dbReference type="GO" id="GO:0005694">
    <property type="term" value="C:chromosome"/>
    <property type="evidence" value="ECO:0007669"/>
    <property type="project" value="InterPro"/>
</dbReference>
<dbReference type="InterPro" id="IPR051062">
    <property type="entry name" value="Topoisomerase_IB"/>
</dbReference>
<dbReference type="Pfam" id="PF14370">
    <property type="entry name" value="Topo_C_assoc"/>
    <property type="match status" value="1"/>
</dbReference>
<evidence type="ECO:0000256" key="7">
    <source>
        <dbReference type="RuleBase" id="RU365101"/>
    </source>
</evidence>
<dbReference type="InterPro" id="IPR008336">
    <property type="entry name" value="TopoI_DNA-bd_euk"/>
</dbReference>
<evidence type="ECO:0000313" key="10">
    <source>
        <dbReference type="EMBL" id="CDW82721.1"/>
    </source>
</evidence>
<dbReference type="CDD" id="cd00659">
    <property type="entry name" value="Topo_IB_C"/>
    <property type="match status" value="1"/>
</dbReference>
<feature type="coiled-coil region" evidence="8">
    <location>
        <begin position="413"/>
        <end position="506"/>
    </location>
</feature>
<proteinExistence type="inferred from homology"/>
<dbReference type="InterPro" id="IPR036202">
    <property type="entry name" value="TopoI_DNA-bd_euk_N_sf"/>
</dbReference>
<keyword evidence="8" id="KW-0175">Coiled coil</keyword>
<dbReference type="OMA" id="GECPVTT"/>
<dbReference type="GO" id="GO:0006265">
    <property type="term" value="P:DNA topological change"/>
    <property type="evidence" value="ECO:0007669"/>
    <property type="project" value="UniProtKB-UniRule"/>
</dbReference>
<dbReference type="Proteomes" id="UP000039865">
    <property type="component" value="Unassembled WGS sequence"/>
</dbReference>
<dbReference type="Gene3D" id="1.10.10.41">
    <property type="entry name" value="Yeast DNA topoisomerase - domain 1"/>
    <property type="match status" value="1"/>
</dbReference>
<dbReference type="InterPro" id="IPR014711">
    <property type="entry name" value="TopoI_cat_a-hlx-sub_euk"/>
</dbReference>